<keyword evidence="2" id="KW-1185">Reference proteome</keyword>
<sequence>MVGEKGGCKISCDTIVLQGPTFKSPRKTYRRSKPLTELDDFDADIVRRTLGEYPTAFTILTEVRKKLAWEGSVWSMRSLLKNLKLCFKKCNDGRKFLMERNDIVVLRCTFLRKICTLREQKDTRPIHITRIWQNAGLKFPTGKGGRLIISHAGSAKYGFVNDSKLIVRANVSNFESDYHTSMNADVFKNWFISTLNHLEEPSVIVMDNASYHSMLMDNFPKSKSRKAVVEEWLKNKNVNFSPQ</sequence>
<dbReference type="GO" id="GO:0003676">
    <property type="term" value="F:nucleic acid binding"/>
    <property type="evidence" value="ECO:0007669"/>
    <property type="project" value="InterPro"/>
</dbReference>
<dbReference type="InterPro" id="IPR036397">
    <property type="entry name" value="RNaseH_sf"/>
</dbReference>
<evidence type="ECO:0000313" key="1">
    <source>
        <dbReference type="EMBL" id="KAF0716510.1"/>
    </source>
</evidence>
<comment type="caution">
    <text evidence="1">The sequence shown here is derived from an EMBL/GenBank/DDBJ whole genome shotgun (WGS) entry which is preliminary data.</text>
</comment>
<dbReference type="Proteomes" id="UP000478052">
    <property type="component" value="Unassembled WGS sequence"/>
</dbReference>
<protein>
    <submittedName>
        <fullName evidence="1">DDE 3 domain-containing protein</fullName>
    </submittedName>
</protein>
<accession>A0A6G0W064</accession>
<reference evidence="1 2" key="1">
    <citation type="submission" date="2019-08" db="EMBL/GenBank/DDBJ databases">
        <title>Whole genome of Aphis craccivora.</title>
        <authorList>
            <person name="Voronova N.V."/>
            <person name="Shulinski R.S."/>
            <person name="Bandarenka Y.V."/>
            <person name="Zhorov D.G."/>
            <person name="Warner D."/>
        </authorList>
    </citation>
    <scope>NUCLEOTIDE SEQUENCE [LARGE SCALE GENOMIC DNA]</scope>
    <source>
        <strain evidence="1">180601</strain>
        <tissue evidence="1">Whole Body</tissue>
    </source>
</reference>
<dbReference type="AlphaFoldDB" id="A0A6G0W064"/>
<dbReference type="PANTHER" id="PTHR33939:SF1">
    <property type="entry name" value="DUF4371 DOMAIN-CONTAINING PROTEIN"/>
    <property type="match status" value="1"/>
</dbReference>
<dbReference type="Gene3D" id="3.30.420.10">
    <property type="entry name" value="Ribonuclease H-like superfamily/Ribonuclease H"/>
    <property type="match status" value="1"/>
</dbReference>
<organism evidence="1 2">
    <name type="scientific">Aphis craccivora</name>
    <name type="common">Cowpea aphid</name>
    <dbReference type="NCBI Taxonomy" id="307492"/>
    <lineage>
        <taxon>Eukaryota</taxon>
        <taxon>Metazoa</taxon>
        <taxon>Ecdysozoa</taxon>
        <taxon>Arthropoda</taxon>
        <taxon>Hexapoda</taxon>
        <taxon>Insecta</taxon>
        <taxon>Pterygota</taxon>
        <taxon>Neoptera</taxon>
        <taxon>Paraneoptera</taxon>
        <taxon>Hemiptera</taxon>
        <taxon>Sternorrhyncha</taxon>
        <taxon>Aphidomorpha</taxon>
        <taxon>Aphidoidea</taxon>
        <taxon>Aphididae</taxon>
        <taxon>Aphidini</taxon>
        <taxon>Aphis</taxon>
        <taxon>Aphis</taxon>
    </lineage>
</organism>
<evidence type="ECO:0000313" key="2">
    <source>
        <dbReference type="Proteomes" id="UP000478052"/>
    </source>
</evidence>
<dbReference type="OrthoDB" id="7460492at2759"/>
<proteinExistence type="predicted"/>
<name>A0A6G0W064_APHCR</name>
<dbReference type="EMBL" id="VUJU01009979">
    <property type="protein sequence ID" value="KAF0716510.1"/>
    <property type="molecule type" value="Genomic_DNA"/>
</dbReference>
<dbReference type="PANTHER" id="PTHR33939">
    <property type="entry name" value="PROTEIN CBG22215"/>
    <property type="match status" value="1"/>
</dbReference>
<gene>
    <name evidence="1" type="ORF">FWK35_00029785</name>
</gene>